<dbReference type="InterPro" id="IPR036249">
    <property type="entry name" value="Thioredoxin-like_sf"/>
</dbReference>
<dbReference type="SUPFAM" id="SSF52833">
    <property type="entry name" value="Thioredoxin-like"/>
    <property type="match status" value="1"/>
</dbReference>
<dbReference type="PANTHER" id="PTHR42899:SF1">
    <property type="entry name" value="SPERMATOGENESIS-ASSOCIATED PROTEIN 20"/>
    <property type="match status" value="1"/>
</dbReference>
<dbReference type="RefSeq" id="WP_011449936.1">
    <property type="nucleotide sequence ID" value="NC_007796.1"/>
</dbReference>
<dbReference type="GO" id="GO:0005975">
    <property type="term" value="P:carbohydrate metabolic process"/>
    <property type="evidence" value="ECO:0007669"/>
    <property type="project" value="InterPro"/>
</dbReference>
<dbReference type="STRING" id="323259.Mhun_2996"/>
<evidence type="ECO:0000313" key="3">
    <source>
        <dbReference type="Proteomes" id="UP000001941"/>
    </source>
</evidence>
<reference evidence="3" key="1">
    <citation type="journal article" date="2016" name="Stand. Genomic Sci.">
        <title>Complete genome sequence of Methanospirillum hungatei type strain JF1.</title>
        <authorList>
            <person name="Gunsalus R.P."/>
            <person name="Cook L.E."/>
            <person name="Crable B."/>
            <person name="Rohlin L."/>
            <person name="McDonald E."/>
            <person name="Mouttaki H."/>
            <person name="Sieber J.R."/>
            <person name="Poweleit N."/>
            <person name="Zhou H."/>
            <person name="Lapidus A.L."/>
            <person name="Daligault H.E."/>
            <person name="Land M."/>
            <person name="Gilna P."/>
            <person name="Ivanova N."/>
            <person name="Kyrpides N."/>
            <person name="Culley D.E."/>
            <person name="McInerney M.J."/>
        </authorList>
    </citation>
    <scope>NUCLEOTIDE SEQUENCE [LARGE SCALE GENOMIC DNA]</scope>
    <source>
        <strain evidence="3">ATCC 27890 / DSM 864 / NBRC 100397 / JF-1</strain>
    </source>
</reference>
<name>Q2FS20_METHJ</name>
<dbReference type="KEGG" id="mhu:Mhun_2996"/>
<dbReference type="CDD" id="cd02955">
    <property type="entry name" value="SSP411"/>
    <property type="match status" value="1"/>
</dbReference>
<dbReference type="SUPFAM" id="SSF48208">
    <property type="entry name" value="Six-hairpin glycosidases"/>
    <property type="match status" value="1"/>
</dbReference>
<dbReference type="PANTHER" id="PTHR42899">
    <property type="entry name" value="SPERMATOGENESIS-ASSOCIATED PROTEIN 20"/>
    <property type="match status" value="1"/>
</dbReference>
<evidence type="ECO:0000259" key="1">
    <source>
        <dbReference type="Pfam" id="PF03190"/>
    </source>
</evidence>
<protein>
    <recommendedName>
        <fullName evidence="1">Spermatogenesis-associated protein 20-like TRX domain-containing protein</fullName>
    </recommendedName>
</protein>
<dbReference type="Pfam" id="PF03190">
    <property type="entry name" value="Thioredox_DsbH"/>
    <property type="match status" value="1"/>
</dbReference>
<dbReference type="AlphaFoldDB" id="Q2FS20"/>
<feature type="domain" description="Spermatogenesis-associated protein 20-like TRX" evidence="1">
    <location>
        <begin position="5"/>
        <end position="166"/>
    </location>
</feature>
<dbReference type="HOGENOM" id="CLU_014051_4_1_2"/>
<proteinExistence type="predicted"/>
<dbReference type="Gene3D" id="1.50.10.10">
    <property type="match status" value="1"/>
</dbReference>
<dbReference type="eggNOG" id="arCOG02007">
    <property type="taxonomic scope" value="Archaea"/>
</dbReference>
<dbReference type="OrthoDB" id="28016at2157"/>
<dbReference type="InterPro" id="IPR024705">
    <property type="entry name" value="Ssp411"/>
</dbReference>
<organism evidence="2 3">
    <name type="scientific">Methanospirillum hungatei JF-1 (strain ATCC 27890 / DSM 864 / NBRC 100397 / JF-1)</name>
    <dbReference type="NCBI Taxonomy" id="323259"/>
    <lineage>
        <taxon>Archaea</taxon>
        <taxon>Methanobacteriati</taxon>
        <taxon>Methanobacteriota</taxon>
        <taxon>Stenosarchaea group</taxon>
        <taxon>Methanomicrobia</taxon>
        <taxon>Methanomicrobiales</taxon>
        <taxon>Methanospirillaceae</taxon>
        <taxon>Methanospirillum</taxon>
    </lineage>
</organism>
<dbReference type="PIRSF" id="PIRSF006402">
    <property type="entry name" value="UCP006402_thioredoxin"/>
    <property type="match status" value="1"/>
</dbReference>
<dbReference type="InParanoid" id="Q2FS20"/>
<accession>Q2FS20</accession>
<keyword evidence="3" id="KW-1185">Reference proteome</keyword>
<sequence length="700" mass="79182">MTHSPNRLVKEHSPYLRHHAHNPVDWYPWGDEAFARALENDMPVFVSIGYAACHWCHVMETVCFEDEVVASLLNTHFVSVKVDREERPDIDQVYMAVCQAMTGSGGWPLHVFLTPDKRPFYAATFIPKMSSPNMPGMLDLLPYLASVWRDEREKVSDLSDQIMSAIQEQTRRGTLHDPDELIHTAARRLTALYDKKYGGFSPAPKFPSVPVLLFLLRYAVIHQDRSILDMITTTLNRMAWGGMRDHLDGGFHRYATDTAWKLPHFEKMLYDQAMCAIIYTEIWQVTKQDRYRRLARSVLEYMTTVLSDAPGGFSSSEDADSPGGEGAYYLWSYDEIEKIFGEEARLVCTMFGITREGNVSGMHGMKPGDNVLFPERDPLEILSAAGVRDPEKTYASILNTLTNARKERERPPLDDKVLTDWNALAIQALAFAGMVFHDESLCTRAISAAEFLFSNMVRPDGSVLHRWRNGQGGIEGTAGDYVHLAWACVTLYQTTGNSLWLRRAISLEKSASDRFYDSVHGGYFQVPSETDLPVRMKEMTDGPTFSTNGAAYLLLCALFTITGDELYGQKSRQIEEYQRSLDPRMITGCCTFLCGLIEKNLRGTAVLCNTSGSTGDDEIWSLLWSSYLPGMIRIHIRERSDSYFLPLYVHCQGDTPALHICSHQQCYPPITTVGELRRYLRGLHIFQGDEISDTIQAPDK</sequence>
<dbReference type="EnsemblBacteria" id="ABD42683">
    <property type="protein sequence ID" value="ABD42683"/>
    <property type="gene ID" value="Mhun_2996"/>
</dbReference>
<dbReference type="Gene3D" id="3.40.30.10">
    <property type="entry name" value="Glutaredoxin"/>
    <property type="match status" value="1"/>
</dbReference>
<dbReference type="EMBL" id="CP000254">
    <property type="protein sequence ID" value="ABD42683.1"/>
    <property type="molecule type" value="Genomic_DNA"/>
</dbReference>
<evidence type="ECO:0000313" key="2">
    <source>
        <dbReference type="EMBL" id="ABD42683.1"/>
    </source>
</evidence>
<gene>
    <name evidence="2" type="ordered locus">Mhun_2996</name>
</gene>
<dbReference type="Proteomes" id="UP000001941">
    <property type="component" value="Chromosome"/>
</dbReference>
<dbReference type="InterPro" id="IPR012341">
    <property type="entry name" value="6hp_glycosidase-like_sf"/>
</dbReference>
<dbReference type="GeneID" id="3922884"/>
<dbReference type="InterPro" id="IPR008928">
    <property type="entry name" value="6-hairpin_glycosidase_sf"/>
</dbReference>
<dbReference type="InterPro" id="IPR004879">
    <property type="entry name" value="Ssp411-like_TRX"/>
</dbReference>